<feature type="region of interest" description="Disordered" evidence="1">
    <location>
        <begin position="1"/>
        <end position="26"/>
    </location>
</feature>
<sequence>MEARAHRGRPIRRERWSGRPRRIESNGVRSCRGACGACGASEAGEARAASCWVGSLRDVPSSPLRSPVLDQSEPPAPVGLKRAPHCRLLSLVDVHDSLSVRPSSILPRDQPLRSRGPSGGRPDTSTRPDAVRHGRHAVSFHPGQGQAPVRHKFFSSGGEGPQHPDQLESGRQACRSHVGTMEYEVWLHVPAHRPASCVVRDGCTHARTLALDGWQRAASPTRSVSQPAAPGLGRIGARGQAIRQSPSLHRHAPSHKHLHAHRPPSQTAVAKAAVGVDAGC</sequence>
<dbReference type="AlphaFoldDB" id="A0A2U3EEQ3"/>
<proteinExistence type="predicted"/>
<evidence type="ECO:0000313" key="2">
    <source>
        <dbReference type="EMBL" id="PWI72997.1"/>
    </source>
</evidence>
<organism evidence="2 3">
    <name type="scientific">Purpureocillium lilacinum</name>
    <name type="common">Paecilomyces lilacinus</name>
    <dbReference type="NCBI Taxonomy" id="33203"/>
    <lineage>
        <taxon>Eukaryota</taxon>
        <taxon>Fungi</taxon>
        <taxon>Dikarya</taxon>
        <taxon>Ascomycota</taxon>
        <taxon>Pezizomycotina</taxon>
        <taxon>Sordariomycetes</taxon>
        <taxon>Hypocreomycetidae</taxon>
        <taxon>Hypocreales</taxon>
        <taxon>Ophiocordycipitaceae</taxon>
        <taxon>Purpureocillium</taxon>
    </lineage>
</organism>
<comment type="caution">
    <text evidence="2">The sequence shown here is derived from an EMBL/GenBank/DDBJ whole genome shotgun (WGS) entry which is preliminary data.</text>
</comment>
<dbReference type="EMBL" id="LCWV01000005">
    <property type="protein sequence ID" value="PWI72997.1"/>
    <property type="molecule type" value="Genomic_DNA"/>
</dbReference>
<evidence type="ECO:0000313" key="3">
    <source>
        <dbReference type="Proteomes" id="UP000245956"/>
    </source>
</evidence>
<protein>
    <submittedName>
        <fullName evidence="2">Uncharacterized protein</fullName>
    </submittedName>
</protein>
<reference evidence="2 3" key="1">
    <citation type="journal article" date="2016" name="Front. Microbiol.">
        <title>Genome and transcriptome sequences reveal the specific parasitism of the nematophagous Purpureocillium lilacinum 36-1.</title>
        <authorList>
            <person name="Xie J."/>
            <person name="Li S."/>
            <person name="Mo C."/>
            <person name="Xiao X."/>
            <person name="Peng D."/>
            <person name="Wang G."/>
            <person name="Xiao Y."/>
        </authorList>
    </citation>
    <scope>NUCLEOTIDE SEQUENCE [LARGE SCALE GENOMIC DNA]</scope>
    <source>
        <strain evidence="2 3">36-1</strain>
    </source>
</reference>
<feature type="region of interest" description="Disordered" evidence="1">
    <location>
        <begin position="102"/>
        <end position="130"/>
    </location>
</feature>
<accession>A0A2U3EEQ3</accession>
<gene>
    <name evidence="2" type="ORF">PCL_10012</name>
</gene>
<evidence type="ECO:0000256" key="1">
    <source>
        <dbReference type="SAM" id="MobiDB-lite"/>
    </source>
</evidence>
<dbReference type="Proteomes" id="UP000245956">
    <property type="component" value="Unassembled WGS sequence"/>
</dbReference>
<name>A0A2U3EEQ3_PURLI</name>
<feature type="compositionally biased region" description="Basic and acidic residues" evidence="1">
    <location>
        <begin position="1"/>
        <end position="24"/>
    </location>
</feature>